<dbReference type="PIRSF" id="PIRSF002741">
    <property type="entry name" value="MppA"/>
    <property type="match status" value="1"/>
</dbReference>
<dbReference type="GO" id="GO:0042597">
    <property type="term" value="C:periplasmic space"/>
    <property type="evidence" value="ECO:0007669"/>
    <property type="project" value="UniProtKB-ARBA"/>
</dbReference>
<accession>A0A840P696</accession>
<dbReference type="PROSITE" id="PS51257">
    <property type="entry name" value="PROKAR_LIPOPROTEIN"/>
    <property type="match status" value="1"/>
</dbReference>
<feature type="signal peptide" evidence="2">
    <location>
        <begin position="1"/>
        <end position="28"/>
    </location>
</feature>
<gene>
    <name evidence="4" type="ORF">HNP84_006605</name>
</gene>
<evidence type="ECO:0000259" key="3">
    <source>
        <dbReference type="Pfam" id="PF00496"/>
    </source>
</evidence>
<dbReference type="InterPro" id="IPR039424">
    <property type="entry name" value="SBP_5"/>
</dbReference>
<evidence type="ECO:0000256" key="2">
    <source>
        <dbReference type="SAM" id="SignalP"/>
    </source>
</evidence>
<keyword evidence="1 2" id="KW-0732">Signal</keyword>
<dbReference type="RefSeq" id="WP_185053711.1">
    <property type="nucleotide sequence ID" value="NZ_BAABIX010000008.1"/>
</dbReference>
<organism evidence="4 5">
    <name type="scientific">Thermocatellispora tengchongensis</name>
    <dbReference type="NCBI Taxonomy" id="1073253"/>
    <lineage>
        <taxon>Bacteria</taxon>
        <taxon>Bacillati</taxon>
        <taxon>Actinomycetota</taxon>
        <taxon>Actinomycetes</taxon>
        <taxon>Streptosporangiales</taxon>
        <taxon>Streptosporangiaceae</taxon>
        <taxon>Thermocatellispora</taxon>
    </lineage>
</organism>
<dbReference type="InterPro" id="IPR000914">
    <property type="entry name" value="SBP_5_dom"/>
</dbReference>
<dbReference type="Pfam" id="PF00496">
    <property type="entry name" value="SBP_bac_5"/>
    <property type="match status" value="1"/>
</dbReference>
<dbReference type="Gene3D" id="3.40.190.10">
    <property type="entry name" value="Periplasmic binding protein-like II"/>
    <property type="match status" value="1"/>
</dbReference>
<evidence type="ECO:0000313" key="4">
    <source>
        <dbReference type="EMBL" id="MBB5136854.1"/>
    </source>
</evidence>
<name>A0A840P696_9ACTN</name>
<dbReference type="AlphaFoldDB" id="A0A840P696"/>
<protein>
    <submittedName>
        <fullName evidence="4">Peptide/nickel transport system substrate-binding protein</fullName>
    </submittedName>
</protein>
<dbReference type="InterPro" id="IPR030678">
    <property type="entry name" value="Peptide/Ni-bd"/>
</dbReference>
<dbReference type="GO" id="GO:0043190">
    <property type="term" value="C:ATP-binding cassette (ABC) transporter complex"/>
    <property type="evidence" value="ECO:0007669"/>
    <property type="project" value="InterPro"/>
</dbReference>
<reference evidence="4 5" key="1">
    <citation type="submission" date="2020-08" db="EMBL/GenBank/DDBJ databases">
        <title>Genomic Encyclopedia of Type Strains, Phase IV (KMG-IV): sequencing the most valuable type-strain genomes for metagenomic binning, comparative biology and taxonomic classification.</title>
        <authorList>
            <person name="Goeker M."/>
        </authorList>
    </citation>
    <scope>NUCLEOTIDE SEQUENCE [LARGE SCALE GENOMIC DNA]</scope>
    <source>
        <strain evidence="4 5">DSM 45615</strain>
    </source>
</reference>
<dbReference type="CDD" id="cd00995">
    <property type="entry name" value="PBP2_NikA_DppA_OppA_like"/>
    <property type="match status" value="1"/>
</dbReference>
<dbReference type="GO" id="GO:0015833">
    <property type="term" value="P:peptide transport"/>
    <property type="evidence" value="ECO:0007669"/>
    <property type="project" value="TreeGrafter"/>
</dbReference>
<dbReference type="PANTHER" id="PTHR30290">
    <property type="entry name" value="PERIPLASMIC BINDING COMPONENT OF ABC TRANSPORTER"/>
    <property type="match status" value="1"/>
</dbReference>
<evidence type="ECO:0000256" key="1">
    <source>
        <dbReference type="ARBA" id="ARBA00022729"/>
    </source>
</evidence>
<comment type="caution">
    <text evidence="4">The sequence shown here is derived from an EMBL/GenBank/DDBJ whole genome shotgun (WGS) entry which is preliminary data.</text>
</comment>
<feature type="chain" id="PRO_5032736871" evidence="2">
    <location>
        <begin position="29"/>
        <end position="512"/>
    </location>
</feature>
<evidence type="ECO:0000313" key="5">
    <source>
        <dbReference type="Proteomes" id="UP000578449"/>
    </source>
</evidence>
<dbReference type="SUPFAM" id="SSF53850">
    <property type="entry name" value="Periplasmic binding protein-like II"/>
    <property type="match status" value="1"/>
</dbReference>
<proteinExistence type="predicted"/>
<dbReference type="PANTHER" id="PTHR30290:SF38">
    <property type="entry name" value="D,D-DIPEPTIDE-BINDING PERIPLASMIC PROTEIN DDPA-RELATED"/>
    <property type="match status" value="1"/>
</dbReference>
<dbReference type="GO" id="GO:1904680">
    <property type="term" value="F:peptide transmembrane transporter activity"/>
    <property type="evidence" value="ECO:0007669"/>
    <property type="project" value="TreeGrafter"/>
</dbReference>
<dbReference type="Proteomes" id="UP000578449">
    <property type="component" value="Unassembled WGS sequence"/>
</dbReference>
<dbReference type="EMBL" id="JACHGN010000015">
    <property type="protein sequence ID" value="MBB5136854.1"/>
    <property type="molecule type" value="Genomic_DNA"/>
</dbReference>
<feature type="domain" description="Solute-binding protein family 5" evidence="3">
    <location>
        <begin position="80"/>
        <end position="428"/>
    </location>
</feature>
<sequence length="512" mass="55497">MARRVRLRESAAVMLTFAVLSGCGSAPAPDGTSGSGGVLHIGSVTEMPGLDPVLLTTPATGMERGLPVFDSLLRLDASGEVKPQLAESMTSGDAKVWTMKLRPGVRFTDGTPLDAEAVAYNVERHRAPGSLSPGKALLSSVEEVEVVDDLTIRFTLAHPSGSFPNVFTAESSVGFIGSPAAIKADPEGFRDKPVGAGPFMFKEWVKDDHLTLVKNPQYWQRGLPHLDGIEFKIIPDGQTRADALRSDAVQLTQADPDNYRPLAADGRFVVHEGSGGQFVFLNQSTEAGRDVRLRRAIQLAFDPKTANSVIFGANSPWDGDVDCLPWTKESPACLKGDAPAQDIAEAKRLVAEYVADGGKPRLTLTINDTKVKDAEYIQATLRQIGIDVTIRGLPAAEMATAQAKGDFEFGWSAVSAFASFYPRGYNYFAAKGRNLLKQSNAALDAALDQGRDALTADERNKGWRKVQSILNEQAMAVWYSPYPTRMISSSRLRFAEDYRGGSVYYTENMSLR</sequence>
<dbReference type="Gene3D" id="3.10.105.10">
    <property type="entry name" value="Dipeptide-binding Protein, Domain 3"/>
    <property type="match status" value="1"/>
</dbReference>
<keyword evidence="5" id="KW-1185">Reference proteome</keyword>